<dbReference type="EMBL" id="BRYB01002715">
    <property type="protein sequence ID" value="GMI24455.1"/>
    <property type="molecule type" value="Genomic_DNA"/>
</dbReference>
<dbReference type="Proteomes" id="UP001165060">
    <property type="component" value="Unassembled WGS sequence"/>
</dbReference>
<evidence type="ECO:0000313" key="3">
    <source>
        <dbReference type="Proteomes" id="UP001165060"/>
    </source>
</evidence>
<keyword evidence="3" id="KW-1185">Reference proteome</keyword>
<name>A0ABQ6ME93_9STRA</name>
<accession>A0ABQ6ME93</accession>
<protein>
    <submittedName>
        <fullName evidence="2">Uncharacterized protein</fullName>
    </submittedName>
</protein>
<evidence type="ECO:0000256" key="1">
    <source>
        <dbReference type="SAM" id="MobiDB-lite"/>
    </source>
</evidence>
<proteinExistence type="predicted"/>
<sequence length="154" mass="17773">MSSLIKYSLDFVKQVQDKYERSGKAVDAELRFKFPAPPSEFQEDQAQVVERSYSQNYEPRQNEIMARVQDDLGALDASPFKEMSSPDEEEQAVSLDEQRQGISGFSTRRGQVYDEQEEVLLTNVQKQFKELKEEDFKELTSPDIMTGMWIVSSI</sequence>
<feature type="region of interest" description="Disordered" evidence="1">
    <location>
        <begin position="77"/>
        <end position="108"/>
    </location>
</feature>
<gene>
    <name evidence="2" type="ORF">TeGR_g1129</name>
</gene>
<reference evidence="2 3" key="1">
    <citation type="journal article" date="2023" name="Commun. Biol.">
        <title>Genome analysis of Parmales, the sister group of diatoms, reveals the evolutionary specialization of diatoms from phago-mixotrophs to photoautotrophs.</title>
        <authorList>
            <person name="Ban H."/>
            <person name="Sato S."/>
            <person name="Yoshikawa S."/>
            <person name="Yamada K."/>
            <person name="Nakamura Y."/>
            <person name="Ichinomiya M."/>
            <person name="Sato N."/>
            <person name="Blanc-Mathieu R."/>
            <person name="Endo H."/>
            <person name="Kuwata A."/>
            <person name="Ogata H."/>
        </authorList>
    </citation>
    <scope>NUCLEOTIDE SEQUENCE [LARGE SCALE GENOMIC DNA]</scope>
</reference>
<comment type="caution">
    <text evidence="2">The sequence shown here is derived from an EMBL/GenBank/DDBJ whole genome shotgun (WGS) entry which is preliminary data.</text>
</comment>
<evidence type="ECO:0000313" key="2">
    <source>
        <dbReference type="EMBL" id="GMI24455.1"/>
    </source>
</evidence>
<organism evidence="2 3">
    <name type="scientific">Tetraparma gracilis</name>
    <dbReference type="NCBI Taxonomy" id="2962635"/>
    <lineage>
        <taxon>Eukaryota</taxon>
        <taxon>Sar</taxon>
        <taxon>Stramenopiles</taxon>
        <taxon>Ochrophyta</taxon>
        <taxon>Bolidophyceae</taxon>
        <taxon>Parmales</taxon>
        <taxon>Triparmaceae</taxon>
        <taxon>Tetraparma</taxon>
    </lineage>
</organism>